<dbReference type="Proteomes" id="UP000000653">
    <property type="component" value="Chromosome"/>
</dbReference>
<dbReference type="PANTHER" id="PTHR45586:SF1">
    <property type="entry name" value="LIPOPOLYSACCHARIDE ASSEMBLY PROTEIN B"/>
    <property type="match status" value="1"/>
</dbReference>
<keyword evidence="3" id="KW-0812">Transmembrane</keyword>
<evidence type="ECO:0000313" key="5">
    <source>
        <dbReference type="EMBL" id="ABJ12299.1"/>
    </source>
</evidence>
<accession>A0A0H2ZC05</accession>
<dbReference type="AlphaFoldDB" id="A0A0H2ZC05"/>
<dbReference type="EMBL" id="CP000438">
    <property type="protein sequence ID" value="ABJ12299.1"/>
    <property type="molecule type" value="Genomic_DNA"/>
</dbReference>
<dbReference type="InterPro" id="IPR051012">
    <property type="entry name" value="CellSynth/LPSAsmb/PSIAsmb"/>
</dbReference>
<sequence length="1193" mass="134996">MANSSAADKHPQARLLNPWALLPVALGVALVLWLTFNSEEVFMPSGDGEPDAVSVNYAELLLQAHPENDALRLTLIDLLVKLGDFEQARHHLARLRGKDRLATPFYEVELDILGALARPEGMDEEQTRRLLERLRKIEHVSLNDAMLERLARHALALDAPDLAARTFAELAGRDPQGRQRWLDEAARWYLASGEPLPAADIQRQLAEAQTEPAKRLAYLRQAFASLLAGERGEQAALLLDERLDALPEDESTLAWLAEGVRAAEGSQRYDLAERFIRRWRELRPEDHEALAADLRLNMAAGRIERAWEVGRELLALRPEDRTLLADLARLGEWTGNGPQALGLWKQLLAGADDPALREHAWRLSLQMFDFDSAIELLAPIGAQRQMTDEELDALVYSHETRGTPEEGEAWLRGYVQVYPKQRLAWQRLQQILEHTQQLQEETGVWARMARHFPLSVKERMQWAETHWNLFDPRQAWKVLAGVDTRAIREPEFWRLRAALAWALEQDDDARAAYERMLALDIRLNSSDEDQLIALYRDSNPQQALQVLIGSWQRSRDPRRLASALQLAENLHDWPALKSLLAEAEGLPEAQGSPYYWVARARLAEQEGHGDVAERLYREALVRFPGENLVRERLLWFYIDRGRRDSLAPLLAQWHGLALRDSTLWLPFASASLLLERNDQALAWFRLYLKSNPNDWLVQAAYADALDASGYQDKALRLRRQLLRRLDREAVRATPDSFAAYLRLLAVAQGPLLAQGEARRAWNGEPAMLQLWFEQFLDQLAATNQEPLKDDWLAWARGRGLKIGRNEEIQAALRSQNRAALQRLLERDELDPAQRVEALVRLGHGGEALGEALGALGDGHSRDNREQLRRQAAEILERTPQGLQLGWNKRDFGGLDFKGPTLRAARHLGDDWYADLELGSGRYHGDALDSSLLGSERNARLTLRRELADGFAAATLDGSWRDDEDRHGLGLLRNWRLSARDELEAGLDWHRETDETGLMRALGMRDSLRLGGRHTLSGRDQLSWSLAHNRFSTRQGDDLGNGEALSLEWAHTLFFDGPAWQLRGGIDYQRNRLENRVPDDLLAAHGGALALDGARSQDLLQDRYGQVYLGSTWRRGFPGALNRSRPQYTWIVDTLAGWQWTEKEFNYGIDLGIGMELLGDDELAFTFGYQSAPQGGGGDAGGTLGVTYSTRFGR</sequence>
<keyword evidence="1" id="KW-0677">Repeat</keyword>
<dbReference type="Pfam" id="PF24604">
    <property type="entry name" value="B-barrel_PelB_C"/>
    <property type="match status" value="1"/>
</dbReference>
<keyword evidence="3" id="KW-0472">Membrane</keyword>
<dbReference type="Gene3D" id="1.25.40.10">
    <property type="entry name" value="Tetratricopeptide repeat domain"/>
    <property type="match status" value="3"/>
</dbReference>
<feature type="domain" description="PelB C-terminal" evidence="4">
    <location>
        <begin position="876"/>
        <end position="1190"/>
    </location>
</feature>
<dbReference type="SUPFAM" id="SSF48452">
    <property type="entry name" value="TPR-like"/>
    <property type="match status" value="2"/>
</dbReference>
<protein>
    <recommendedName>
        <fullName evidence="4">PelB C-terminal domain-containing protein</fullName>
    </recommendedName>
</protein>
<proteinExistence type="predicted"/>
<evidence type="ECO:0000256" key="1">
    <source>
        <dbReference type="ARBA" id="ARBA00022737"/>
    </source>
</evidence>
<evidence type="ECO:0000256" key="3">
    <source>
        <dbReference type="SAM" id="Phobius"/>
    </source>
</evidence>
<dbReference type="Pfam" id="PF13429">
    <property type="entry name" value="TPR_15"/>
    <property type="match status" value="1"/>
</dbReference>
<gene>
    <name evidence="5" type="primary">pelB</name>
    <name evidence="5" type="ordered locus">PA14_24490</name>
</gene>
<evidence type="ECO:0000313" key="6">
    <source>
        <dbReference type="Proteomes" id="UP000000653"/>
    </source>
</evidence>
<dbReference type="RefSeq" id="WP_003138549.1">
    <property type="nucleotide sequence ID" value="NC_008463.1"/>
</dbReference>
<dbReference type="InterPro" id="IPR057306">
    <property type="entry name" value="B-barrel_PelB_C"/>
</dbReference>
<evidence type="ECO:0000259" key="4">
    <source>
        <dbReference type="Pfam" id="PF24604"/>
    </source>
</evidence>
<evidence type="ECO:0000256" key="2">
    <source>
        <dbReference type="ARBA" id="ARBA00022803"/>
    </source>
</evidence>
<dbReference type="BioCyc" id="PAER208963:G1G74-2041-MONOMER"/>
<keyword evidence="2" id="KW-0802">TPR repeat</keyword>
<keyword evidence="3" id="KW-1133">Transmembrane helix</keyword>
<reference evidence="5 6" key="1">
    <citation type="journal article" date="2006" name="Genome Biol.">
        <title>Genomic analysis reveals that Pseudomonas aeruginosa virulence is combinatorial.</title>
        <authorList>
            <person name="Lee D.G."/>
            <person name="Urbach J.M."/>
            <person name="Wu G."/>
            <person name="Liberati N.T."/>
            <person name="Feinbaum R.L."/>
            <person name="Miyata S."/>
            <person name="Diggins L.T."/>
            <person name="He J."/>
            <person name="Saucier M."/>
            <person name="Deziel E."/>
            <person name="Friedman L."/>
            <person name="Li L."/>
            <person name="Grills G."/>
            <person name="Montgomery K."/>
            <person name="Kucherlapati R."/>
            <person name="Rahme L.G."/>
            <person name="Ausubel F.M."/>
        </authorList>
    </citation>
    <scope>NUCLEOTIDE SEQUENCE [LARGE SCALE GENOMIC DNA]</scope>
    <source>
        <strain evidence="5 6">UCBPP-PA14</strain>
    </source>
</reference>
<dbReference type="InterPro" id="IPR011990">
    <property type="entry name" value="TPR-like_helical_dom_sf"/>
</dbReference>
<dbReference type="HOGENOM" id="CLU_269591_0_0_6"/>
<dbReference type="KEGG" id="pau:PA14_24490"/>
<dbReference type="PANTHER" id="PTHR45586">
    <property type="entry name" value="TPR REPEAT-CONTAINING PROTEIN PA4667"/>
    <property type="match status" value="1"/>
</dbReference>
<dbReference type="Pfam" id="PF14559">
    <property type="entry name" value="TPR_19"/>
    <property type="match status" value="1"/>
</dbReference>
<feature type="transmembrane region" description="Helical" evidence="3">
    <location>
        <begin position="19"/>
        <end position="36"/>
    </location>
</feature>
<name>A0A0H2ZC05_PSEAB</name>
<organism evidence="5 6">
    <name type="scientific">Pseudomonas aeruginosa (strain UCBPP-PA14)</name>
    <dbReference type="NCBI Taxonomy" id="208963"/>
    <lineage>
        <taxon>Bacteria</taxon>
        <taxon>Pseudomonadati</taxon>
        <taxon>Pseudomonadota</taxon>
        <taxon>Gammaproteobacteria</taxon>
        <taxon>Pseudomonadales</taxon>
        <taxon>Pseudomonadaceae</taxon>
        <taxon>Pseudomonas</taxon>
    </lineage>
</organism>